<gene>
    <name evidence="1" type="ORF">QFC20_006288</name>
</gene>
<name>A0ACC2VEL0_9TREE</name>
<proteinExistence type="predicted"/>
<evidence type="ECO:0000313" key="1">
    <source>
        <dbReference type="EMBL" id="KAJ9097046.1"/>
    </source>
</evidence>
<evidence type="ECO:0000313" key="2">
    <source>
        <dbReference type="Proteomes" id="UP001230649"/>
    </source>
</evidence>
<dbReference type="EMBL" id="JASBWS010000107">
    <property type="protein sequence ID" value="KAJ9097046.1"/>
    <property type="molecule type" value="Genomic_DNA"/>
</dbReference>
<organism evidence="1 2">
    <name type="scientific">Naganishia adeliensis</name>
    <dbReference type="NCBI Taxonomy" id="92952"/>
    <lineage>
        <taxon>Eukaryota</taxon>
        <taxon>Fungi</taxon>
        <taxon>Dikarya</taxon>
        <taxon>Basidiomycota</taxon>
        <taxon>Agaricomycotina</taxon>
        <taxon>Tremellomycetes</taxon>
        <taxon>Filobasidiales</taxon>
        <taxon>Filobasidiaceae</taxon>
        <taxon>Naganishia</taxon>
    </lineage>
</organism>
<dbReference type="Proteomes" id="UP001230649">
    <property type="component" value="Unassembled WGS sequence"/>
</dbReference>
<accession>A0ACC2VEL0</accession>
<sequence length="116" mass="12018">MAERKRHFYSACDGSGDTVGWQPEWYTVSQDVYDKQASTGAVNPPTSVYALGPACQALLTSVAVPGVETLPVTLTSTSNVPTVATGTALGTAAVTRNTGNAHLSPLAVENAQHLCV</sequence>
<keyword evidence="2" id="KW-1185">Reference proteome</keyword>
<protein>
    <submittedName>
        <fullName evidence="1">Uncharacterized protein</fullName>
    </submittedName>
</protein>
<comment type="caution">
    <text evidence="1">The sequence shown here is derived from an EMBL/GenBank/DDBJ whole genome shotgun (WGS) entry which is preliminary data.</text>
</comment>
<reference evidence="1" key="1">
    <citation type="submission" date="2023-04" db="EMBL/GenBank/DDBJ databases">
        <title>Draft Genome sequencing of Naganishia species isolated from polar environments using Oxford Nanopore Technology.</title>
        <authorList>
            <person name="Leo P."/>
            <person name="Venkateswaran K."/>
        </authorList>
    </citation>
    <scope>NUCLEOTIDE SEQUENCE</scope>
    <source>
        <strain evidence="1">MNA-CCFEE 5262</strain>
    </source>
</reference>